<feature type="compositionally biased region" description="Basic and acidic residues" evidence="1">
    <location>
        <begin position="584"/>
        <end position="598"/>
    </location>
</feature>
<name>A0A9X0A977_9HELO</name>
<feature type="compositionally biased region" description="Basic and acidic residues" evidence="1">
    <location>
        <begin position="466"/>
        <end position="477"/>
    </location>
</feature>
<reference evidence="2" key="1">
    <citation type="submission" date="2022-11" db="EMBL/GenBank/DDBJ databases">
        <title>Genome Resource of Sclerotinia nivalis Strain SnTB1, a Plant Pathogen Isolated from American Ginseng.</title>
        <authorList>
            <person name="Fan S."/>
        </authorList>
    </citation>
    <scope>NUCLEOTIDE SEQUENCE</scope>
    <source>
        <strain evidence="2">SnTB1</strain>
    </source>
</reference>
<comment type="caution">
    <text evidence="2">The sequence shown here is derived from an EMBL/GenBank/DDBJ whole genome shotgun (WGS) entry which is preliminary data.</text>
</comment>
<gene>
    <name evidence="2" type="ORF">OCU04_012743</name>
</gene>
<keyword evidence="3" id="KW-1185">Reference proteome</keyword>
<accession>A0A9X0A977</accession>
<feature type="compositionally biased region" description="Polar residues" evidence="1">
    <location>
        <begin position="573"/>
        <end position="583"/>
    </location>
</feature>
<dbReference type="EMBL" id="JAPEIS010000016">
    <property type="protein sequence ID" value="KAJ8058565.1"/>
    <property type="molecule type" value="Genomic_DNA"/>
</dbReference>
<evidence type="ECO:0000313" key="3">
    <source>
        <dbReference type="Proteomes" id="UP001152300"/>
    </source>
</evidence>
<sequence>MLLQEALSLRVRKDSFWSDDVAHDEYSTGPSDVSDDEFQNDKALKWAKVFKDAFDLSDDDKLKENEEVLDHECMDNMDYGIDQCASLSLPDMLSQQVEIDEFWNLSASLSIYQNRDGPLSKFKNISHYFHSTTSAGVVSHMITGVHELIRLKARGDPVELEALKYLDFNTLELSTEPRLGRNTFNASEDQSRFRINIKASKTYLFVAAFKFFISKYIHSPAELNPDIFCTLNRFLTSSGDETATRTMGSNHSEWYIGLSNQCQCKVGVHSWLKGFIQQINARDRKAGKLKNPIYDISRLYLRFITRNCFGEQSKQVAMILLQSFAIKWMHYMVLPFDENEEEFRDIMSKPSDMPIQKLPKYLEKVLARNLDRILSRSRGGINSLDDSSDASYSGVNNVEAAAISSQTSSGKPKPNPYEDIRDTKLLLNRVSSKLESILASQARRSQDCVNEESPRGATTSPGFHSEISRSNRSRERPPIGTGPPSTPEERNSCLKCSTVWFWNKICDICGWKLVQEDFSNKRGQAPKMRKIFNKTEISKRGHPECYVCENPRFLGECHTCCFGTSLPAVSDEWSTMSESSRSASPDKKSPPPERKDPSPDTDNCPQCGAHEFYGVCYICSYGVWIAPLTIKRKSLTLDCNNDTAEDVKKNRIIKGQDQMVFRNFMYSHQTRYRCVRLGRMARRIAKNGTNPGLAAQLRRRLASRWKFFAPRTAMGVPEITFDEYLRVTREFPRTEAPRSRMEKDNPHATCENDQEIRQANILEATSKKQTNDEDHVNTLQCPKVESAVEYHASSRYSKEESPHKTRSGYLTLVQIRRTYNLQPHLEKLETLIVDSCVPTKERPTECEIPPLSLVRRGTQWLSTFPWAMVVGVSSLLGFRKGHSLYDEEVADIERAQWVDEVVN</sequence>
<proteinExistence type="predicted"/>
<dbReference type="AlphaFoldDB" id="A0A9X0A977"/>
<organism evidence="2 3">
    <name type="scientific">Sclerotinia nivalis</name>
    <dbReference type="NCBI Taxonomy" id="352851"/>
    <lineage>
        <taxon>Eukaryota</taxon>
        <taxon>Fungi</taxon>
        <taxon>Dikarya</taxon>
        <taxon>Ascomycota</taxon>
        <taxon>Pezizomycotina</taxon>
        <taxon>Leotiomycetes</taxon>
        <taxon>Helotiales</taxon>
        <taxon>Sclerotiniaceae</taxon>
        <taxon>Sclerotinia</taxon>
    </lineage>
</organism>
<evidence type="ECO:0000256" key="1">
    <source>
        <dbReference type="SAM" id="MobiDB-lite"/>
    </source>
</evidence>
<protein>
    <submittedName>
        <fullName evidence="2">Uncharacterized protein</fullName>
    </submittedName>
</protein>
<evidence type="ECO:0000313" key="2">
    <source>
        <dbReference type="EMBL" id="KAJ8058565.1"/>
    </source>
</evidence>
<dbReference type="Proteomes" id="UP001152300">
    <property type="component" value="Unassembled WGS sequence"/>
</dbReference>
<feature type="region of interest" description="Disordered" evidence="1">
    <location>
        <begin position="573"/>
        <end position="602"/>
    </location>
</feature>
<dbReference type="OrthoDB" id="3527612at2759"/>
<feature type="region of interest" description="Disordered" evidence="1">
    <location>
        <begin position="443"/>
        <end position="491"/>
    </location>
</feature>